<dbReference type="Proteomes" id="UP000220527">
    <property type="component" value="Unassembled WGS sequence"/>
</dbReference>
<sequence length="110" mass="12245">MRLPYADQAIVEIAKLRDYCLNPAHPRGRHKARVFAAALGLTANDAAVLRDALLHAAQTEEATVAEQDAFGQRYVVDFRMYAAQGEVVVRSSWIVRTGEQNPRLTSCYVL</sequence>
<dbReference type="RefSeq" id="WP_097645779.1">
    <property type="nucleotide sequence ID" value="NZ_NQWI01000151.1"/>
</dbReference>
<organism evidence="2 3">
    <name type="scientific">Candidatus Viridilinea mediisalina</name>
    <dbReference type="NCBI Taxonomy" id="2024553"/>
    <lineage>
        <taxon>Bacteria</taxon>
        <taxon>Bacillati</taxon>
        <taxon>Chloroflexota</taxon>
        <taxon>Chloroflexia</taxon>
        <taxon>Chloroflexales</taxon>
        <taxon>Chloroflexineae</taxon>
        <taxon>Oscillochloridaceae</taxon>
        <taxon>Candidatus Viridilinea</taxon>
    </lineage>
</organism>
<dbReference type="OrthoDB" id="165404at2"/>
<keyword evidence="3" id="KW-1185">Reference proteome</keyword>
<dbReference type="Pfam" id="PF21814">
    <property type="entry name" value="DUF6883"/>
    <property type="match status" value="1"/>
</dbReference>
<protein>
    <recommendedName>
        <fullName evidence="1">DUF6883 domain-containing protein</fullName>
    </recommendedName>
</protein>
<proteinExistence type="predicted"/>
<evidence type="ECO:0000313" key="2">
    <source>
        <dbReference type="EMBL" id="PDW01167.1"/>
    </source>
</evidence>
<accession>A0A2A6RE53</accession>
<dbReference type="EMBL" id="NQWI01000151">
    <property type="protein sequence ID" value="PDW01167.1"/>
    <property type="molecule type" value="Genomic_DNA"/>
</dbReference>
<comment type="caution">
    <text evidence="2">The sequence shown here is derived from an EMBL/GenBank/DDBJ whole genome shotgun (WGS) entry which is preliminary data.</text>
</comment>
<evidence type="ECO:0000313" key="3">
    <source>
        <dbReference type="Proteomes" id="UP000220527"/>
    </source>
</evidence>
<feature type="domain" description="DUF6883" evidence="1">
    <location>
        <begin position="2"/>
        <end position="109"/>
    </location>
</feature>
<dbReference type="AlphaFoldDB" id="A0A2A6RE53"/>
<dbReference type="InterPro" id="IPR049250">
    <property type="entry name" value="DUF6883"/>
</dbReference>
<gene>
    <name evidence="2" type="ORF">CJ255_19600</name>
</gene>
<reference evidence="3" key="1">
    <citation type="submission" date="2017-08" db="EMBL/GenBank/DDBJ databases">
        <authorList>
            <person name="Grouzdev D.S."/>
            <person name="Gaisin V.A."/>
            <person name="Rysina M.S."/>
            <person name="Gorlenko V.M."/>
        </authorList>
    </citation>
    <scope>NUCLEOTIDE SEQUENCE [LARGE SCALE GENOMIC DNA]</scope>
    <source>
        <strain evidence="3">Kir15-3F</strain>
    </source>
</reference>
<evidence type="ECO:0000259" key="1">
    <source>
        <dbReference type="Pfam" id="PF21814"/>
    </source>
</evidence>
<name>A0A2A6RE53_9CHLR</name>